<dbReference type="Gene3D" id="3.40.50.300">
    <property type="entry name" value="P-loop containing nucleotide triphosphate hydrolases"/>
    <property type="match status" value="1"/>
</dbReference>
<dbReference type="AlphaFoldDB" id="A0A4Z1NTG1"/>
<comment type="similarity">
    <text evidence="9">Belongs to the GLYK kinase family.</text>
</comment>
<proteinExistence type="inferred from homology"/>
<dbReference type="GO" id="GO:0005524">
    <property type="term" value="F:ATP binding"/>
    <property type="evidence" value="ECO:0007669"/>
    <property type="project" value="UniProtKB-KW"/>
</dbReference>
<keyword evidence="3" id="KW-0963">Cytoplasm</keyword>
<keyword evidence="10" id="KW-0378">Hydrolase</keyword>
<evidence type="ECO:0000256" key="1">
    <source>
        <dbReference type="ARBA" id="ARBA00004123"/>
    </source>
</evidence>
<evidence type="ECO:0000313" key="10">
    <source>
        <dbReference type="EMBL" id="TID19460.1"/>
    </source>
</evidence>
<keyword evidence="11" id="KW-1185">Reference proteome</keyword>
<keyword evidence="6" id="KW-0418">Kinase</keyword>
<evidence type="ECO:0000256" key="2">
    <source>
        <dbReference type="ARBA" id="ARBA00004496"/>
    </source>
</evidence>
<evidence type="ECO:0000256" key="4">
    <source>
        <dbReference type="ARBA" id="ARBA00022679"/>
    </source>
</evidence>
<dbReference type="GO" id="GO:0016301">
    <property type="term" value="F:kinase activity"/>
    <property type="evidence" value="ECO:0007669"/>
    <property type="project" value="UniProtKB-KW"/>
</dbReference>
<evidence type="ECO:0000256" key="7">
    <source>
        <dbReference type="ARBA" id="ARBA00022840"/>
    </source>
</evidence>
<evidence type="ECO:0000256" key="8">
    <source>
        <dbReference type="ARBA" id="ARBA00023242"/>
    </source>
</evidence>
<protein>
    <submittedName>
        <fullName evidence="10">P-loop containing nucleoside triphosphate hydrolase protein</fullName>
    </submittedName>
</protein>
<dbReference type="FunFam" id="3.40.50.300:FF:001691">
    <property type="entry name" value="Probable ATP-dependent kinase TDA10"/>
    <property type="match status" value="1"/>
</dbReference>
<dbReference type="PANTHER" id="PTHR10285">
    <property type="entry name" value="URIDINE KINASE"/>
    <property type="match status" value="1"/>
</dbReference>
<dbReference type="EMBL" id="SNSC02000012">
    <property type="protein sequence ID" value="TID19460.1"/>
    <property type="molecule type" value="Genomic_DNA"/>
</dbReference>
<dbReference type="GO" id="GO:0016787">
    <property type="term" value="F:hydrolase activity"/>
    <property type="evidence" value="ECO:0007669"/>
    <property type="project" value="UniProtKB-KW"/>
</dbReference>
<keyword evidence="5" id="KW-0547">Nucleotide-binding</keyword>
<evidence type="ECO:0000256" key="5">
    <source>
        <dbReference type="ARBA" id="ARBA00022741"/>
    </source>
</evidence>
<evidence type="ECO:0000256" key="6">
    <source>
        <dbReference type="ARBA" id="ARBA00022777"/>
    </source>
</evidence>
<reference evidence="10 11" key="1">
    <citation type="submission" date="2019-04" db="EMBL/GenBank/DDBJ databases">
        <title>High contiguity whole genome sequence and gene annotation resource for two Venturia nashicola isolates.</title>
        <authorList>
            <person name="Prokchorchik M."/>
            <person name="Won K."/>
            <person name="Lee Y."/>
            <person name="Choi E.D."/>
            <person name="Segonzac C."/>
            <person name="Sohn K.H."/>
        </authorList>
    </citation>
    <scope>NUCLEOTIDE SEQUENCE [LARGE SCALE GENOMIC DNA]</scope>
    <source>
        <strain evidence="10 11">PRI2</strain>
    </source>
</reference>
<dbReference type="SUPFAM" id="SSF52540">
    <property type="entry name" value="P-loop containing nucleoside triphosphate hydrolases"/>
    <property type="match status" value="1"/>
</dbReference>
<keyword evidence="7" id="KW-0067">ATP-binding</keyword>
<dbReference type="InterPro" id="IPR027417">
    <property type="entry name" value="P-loop_NTPase"/>
</dbReference>
<dbReference type="STRING" id="86259.A0A4Z1NTG1"/>
<dbReference type="Proteomes" id="UP000298493">
    <property type="component" value="Unassembled WGS sequence"/>
</dbReference>
<accession>A0A4Z1NTG1</accession>
<evidence type="ECO:0000256" key="3">
    <source>
        <dbReference type="ARBA" id="ARBA00022490"/>
    </source>
</evidence>
<sequence>MATIDAAIQEVVSHLLPLITNHKQNQTTPNSSPFILGLTGLQGSGKSTWASKLSTTLNTTSSLKTIVLSLDDLYLPHSQLIALRHQNPSNKLLRTRGQPGSHDVALARSFFEAVRTGETPLKLPRFDKSRFEGEGDRVPIEEWEKINVSPGKGMDVLIFEGWCVGFQPLSTSELKAKWETACAERQRRKNDSLSGQEADGDESCSITTLADHSLDSLLTINGNLREYCDIFMGPQCFDAFIHLDTEDLRNVYRWRIEQEHALIKAKGEGMSDESVVAFVRGYMPSYELYLDQLRRGFFEGEEKGKKTHLRVVLGVTRRIASIATI</sequence>
<dbReference type="GO" id="GO:0005737">
    <property type="term" value="C:cytoplasm"/>
    <property type="evidence" value="ECO:0007669"/>
    <property type="project" value="UniProtKB-SubCell"/>
</dbReference>
<keyword evidence="4" id="KW-0808">Transferase</keyword>
<evidence type="ECO:0000313" key="11">
    <source>
        <dbReference type="Proteomes" id="UP000298493"/>
    </source>
</evidence>
<name>A0A4Z1NTG1_9PEZI</name>
<gene>
    <name evidence="10" type="ORF">E6O75_ATG06798</name>
</gene>
<comment type="subcellular location">
    <subcellularLocation>
        <location evidence="2">Cytoplasm</location>
    </subcellularLocation>
    <subcellularLocation>
        <location evidence="1">Nucleus</location>
    </subcellularLocation>
</comment>
<dbReference type="GO" id="GO:0005634">
    <property type="term" value="C:nucleus"/>
    <property type="evidence" value="ECO:0007669"/>
    <property type="project" value="UniProtKB-SubCell"/>
</dbReference>
<keyword evidence="8" id="KW-0539">Nucleus</keyword>
<comment type="caution">
    <text evidence="10">The sequence shown here is derived from an EMBL/GenBank/DDBJ whole genome shotgun (WGS) entry which is preliminary data.</text>
</comment>
<evidence type="ECO:0000256" key="9">
    <source>
        <dbReference type="ARBA" id="ARBA00061312"/>
    </source>
</evidence>
<organism evidence="10 11">
    <name type="scientific">Venturia nashicola</name>
    <dbReference type="NCBI Taxonomy" id="86259"/>
    <lineage>
        <taxon>Eukaryota</taxon>
        <taxon>Fungi</taxon>
        <taxon>Dikarya</taxon>
        <taxon>Ascomycota</taxon>
        <taxon>Pezizomycotina</taxon>
        <taxon>Dothideomycetes</taxon>
        <taxon>Pleosporomycetidae</taxon>
        <taxon>Venturiales</taxon>
        <taxon>Venturiaceae</taxon>
        <taxon>Venturia</taxon>
    </lineage>
</organism>